<keyword evidence="2" id="KW-1185">Reference proteome</keyword>
<organism evidence="1 2">
    <name type="scientific">Actinoplanes xinjiangensis</name>
    <dbReference type="NCBI Taxonomy" id="512350"/>
    <lineage>
        <taxon>Bacteria</taxon>
        <taxon>Bacillati</taxon>
        <taxon>Actinomycetota</taxon>
        <taxon>Actinomycetes</taxon>
        <taxon>Micromonosporales</taxon>
        <taxon>Micromonosporaceae</taxon>
        <taxon>Actinoplanes</taxon>
    </lineage>
</organism>
<evidence type="ECO:0000313" key="2">
    <source>
        <dbReference type="Proteomes" id="UP000245697"/>
    </source>
</evidence>
<dbReference type="OrthoDB" id="4603006at2"/>
<dbReference type="AlphaFoldDB" id="A0A316EUA5"/>
<comment type="caution">
    <text evidence="1">The sequence shown here is derived from an EMBL/GenBank/DDBJ whole genome shotgun (WGS) entry which is preliminary data.</text>
</comment>
<dbReference type="Proteomes" id="UP000245697">
    <property type="component" value="Unassembled WGS sequence"/>
</dbReference>
<protein>
    <submittedName>
        <fullName evidence="1">Uncharacterized protein</fullName>
    </submittedName>
</protein>
<gene>
    <name evidence="1" type="ORF">BC793_12543</name>
</gene>
<dbReference type="EMBL" id="QGGR01000025">
    <property type="protein sequence ID" value="PWK35842.1"/>
    <property type="molecule type" value="Genomic_DNA"/>
</dbReference>
<evidence type="ECO:0000313" key="1">
    <source>
        <dbReference type="EMBL" id="PWK35842.1"/>
    </source>
</evidence>
<reference evidence="1 2" key="1">
    <citation type="submission" date="2018-05" db="EMBL/GenBank/DDBJ databases">
        <title>Genomic Encyclopedia of Archaeal and Bacterial Type Strains, Phase II (KMG-II): from individual species to whole genera.</title>
        <authorList>
            <person name="Goeker M."/>
        </authorList>
    </citation>
    <scope>NUCLEOTIDE SEQUENCE [LARGE SCALE GENOMIC DNA]</scope>
    <source>
        <strain evidence="1 2">DSM 45184</strain>
    </source>
</reference>
<dbReference type="RefSeq" id="WP_146246639.1">
    <property type="nucleotide sequence ID" value="NZ_BONA01000078.1"/>
</dbReference>
<name>A0A316EUA5_9ACTN</name>
<proteinExistence type="predicted"/>
<sequence length="316" mass="34018">MTVRYPWPTFTAPLRCRLTDVRLDGRPLPADLIDDGHYRVRLDGMSTWESFECEVVVTTDESMPAGVDRVTGYVMVASSATNTRLPFPLRAEGNSLIGRIIVARGAVAGGFTVAAEVGGEVAGRRRVVGASDPWTVVLDRRDAPVPPGAPPFVMSWEDFTSPGAPAAARQTPDALAFMDVTGEPRLWLNSGVPGLQALLDNNHAKLERRRLRDILSTTIARNATSALFRAAAAEVVAYGDEPPQPPTTALYRQVCQAVADQMIGIGGVEELYEQLVAQRDDPLGNADLWRRIDAAVDTLTGSLDALTTASQEVSHG</sequence>
<accession>A0A316EUA5</accession>